<reference evidence="3 4" key="1">
    <citation type="submission" date="2023-07" db="EMBL/GenBank/DDBJ databases">
        <title>Genomic Encyclopedia of Type Strains, Phase IV (KMG-IV): sequencing the most valuable type-strain genomes for metagenomic binning, comparative biology and taxonomic classification.</title>
        <authorList>
            <person name="Goeker M."/>
        </authorList>
    </citation>
    <scope>NUCLEOTIDE SEQUENCE [LARGE SCALE GENOMIC DNA]</scope>
    <source>
        <strain evidence="3 4">DSM 46876</strain>
    </source>
</reference>
<dbReference type="AlphaFoldDB" id="A0AAJ1WUZ8"/>
<organism evidence="3 4">
    <name type="scientific">Croceifilum oryzae</name>
    <dbReference type="NCBI Taxonomy" id="1553429"/>
    <lineage>
        <taxon>Bacteria</taxon>
        <taxon>Bacillati</taxon>
        <taxon>Bacillota</taxon>
        <taxon>Bacilli</taxon>
        <taxon>Bacillales</taxon>
        <taxon>Thermoactinomycetaceae</taxon>
        <taxon>Croceifilum</taxon>
    </lineage>
</organism>
<dbReference type="EMBL" id="JAUSUV010000012">
    <property type="protein sequence ID" value="MDQ0418466.1"/>
    <property type="molecule type" value="Genomic_DNA"/>
</dbReference>
<dbReference type="Proteomes" id="UP001238450">
    <property type="component" value="Unassembled WGS sequence"/>
</dbReference>
<evidence type="ECO:0000313" key="3">
    <source>
        <dbReference type="EMBL" id="MDQ0418466.1"/>
    </source>
</evidence>
<dbReference type="InterPro" id="IPR027924">
    <property type="entry name" value="XkdF"/>
</dbReference>
<proteinExistence type="predicted"/>
<comment type="caution">
    <text evidence="3">The sequence shown here is derived from an EMBL/GenBank/DDBJ whole genome shotgun (WGS) entry which is preliminary data.</text>
</comment>
<evidence type="ECO:0000313" key="4">
    <source>
        <dbReference type="Proteomes" id="UP001238450"/>
    </source>
</evidence>
<feature type="domain" description="Phage-like element PBSX protein XkdF" evidence="2">
    <location>
        <begin position="1"/>
        <end position="96"/>
    </location>
</feature>
<sequence>MVPNEPDHDGDKVNKEKIEEVAHRFVEKYANIDLQHSLNNVGSLVESYITPVDLTFDDVTVPQGSWMLGVRVTDESAWSNVKKGKLTGFSIMGIPQAVMKNQSNQEIQTALKRITLKDLGEDWIVNAVSLVDEPCVPKAKFLVVKSKGKEDLPDGLFAKLKQLLSVYKGEEESTGGEQMDNEEMQSFVEETVKKAVDKAVEEIGASTKDEGEAINSSEAIDSHEGVDVAEESVTLSKDEYEALLSKIREIENVAEKSKSYGLFFGSKKLKGQDQDVSSEPADPEPPTRNAFGIRI</sequence>
<feature type="region of interest" description="Disordered" evidence="1">
    <location>
        <begin position="271"/>
        <end position="295"/>
    </location>
</feature>
<feature type="region of interest" description="Disordered" evidence="1">
    <location>
        <begin position="206"/>
        <end position="226"/>
    </location>
</feature>
<keyword evidence="4" id="KW-1185">Reference proteome</keyword>
<name>A0AAJ1WUZ8_9BACL</name>
<evidence type="ECO:0000259" key="2">
    <source>
        <dbReference type="Pfam" id="PF14550"/>
    </source>
</evidence>
<gene>
    <name evidence="3" type="ORF">J2Z48_002658</name>
</gene>
<evidence type="ECO:0000256" key="1">
    <source>
        <dbReference type="SAM" id="MobiDB-lite"/>
    </source>
</evidence>
<protein>
    <recommendedName>
        <fullName evidence="2">Phage-like element PBSX protein XkdF domain-containing protein</fullName>
    </recommendedName>
</protein>
<dbReference type="Pfam" id="PF14550">
    <property type="entry name" value="Peptidase_S78_2"/>
    <property type="match status" value="1"/>
</dbReference>
<accession>A0AAJ1WUZ8</accession>